<reference evidence="3" key="1">
    <citation type="journal article" date="2023" name="Mol. Phylogenet. Evol.">
        <title>Genome-scale phylogeny and comparative genomics of the fungal order Sordariales.</title>
        <authorList>
            <person name="Hensen N."/>
            <person name="Bonometti L."/>
            <person name="Westerberg I."/>
            <person name="Brannstrom I.O."/>
            <person name="Guillou S."/>
            <person name="Cros-Aarteil S."/>
            <person name="Calhoun S."/>
            <person name="Haridas S."/>
            <person name="Kuo A."/>
            <person name="Mondo S."/>
            <person name="Pangilinan J."/>
            <person name="Riley R."/>
            <person name="LaButti K."/>
            <person name="Andreopoulos B."/>
            <person name="Lipzen A."/>
            <person name="Chen C."/>
            <person name="Yan M."/>
            <person name="Daum C."/>
            <person name="Ng V."/>
            <person name="Clum A."/>
            <person name="Steindorff A."/>
            <person name="Ohm R.A."/>
            <person name="Martin F."/>
            <person name="Silar P."/>
            <person name="Natvig D.O."/>
            <person name="Lalanne C."/>
            <person name="Gautier V."/>
            <person name="Ament-Velasquez S.L."/>
            <person name="Kruys A."/>
            <person name="Hutchinson M.I."/>
            <person name="Powell A.J."/>
            <person name="Barry K."/>
            <person name="Miller A.N."/>
            <person name="Grigoriev I.V."/>
            <person name="Debuchy R."/>
            <person name="Gladieux P."/>
            <person name="Hiltunen Thoren M."/>
            <person name="Johannesson H."/>
        </authorList>
    </citation>
    <scope>NUCLEOTIDE SEQUENCE</scope>
    <source>
        <strain evidence="3">CBS 757.83</strain>
    </source>
</reference>
<evidence type="ECO:0008006" key="5">
    <source>
        <dbReference type="Google" id="ProtNLM"/>
    </source>
</evidence>
<dbReference type="InterPro" id="IPR016805">
    <property type="entry name" value="MIX23_fungal"/>
</dbReference>
<dbReference type="EMBL" id="MU863676">
    <property type="protein sequence ID" value="KAK4097405.1"/>
    <property type="molecule type" value="Genomic_DNA"/>
</dbReference>
<comment type="similarity">
    <text evidence="1">Belongs to the MIX23 family.</text>
</comment>
<feature type="region of interest" description="Disordered" evidence="2">
    <location>
        <begin position="44"/>
        <end position="67"/>
    </location>
</feature>
<evidence type="ECO:0000256" key="1">
    <source>
        <dbReference type="ARBA" id="ARBA00024204"/>
    </source>
</evidence>
<sequence>MTQPSPLPTLTPQFCFSTSTLRGFLRLSRSSIDDTITQNLNALETPARAGFDPTSTSQLGPRPLGSHHQIDPAACNAFRDKVLFPSWQVRSDVLSYCSLVATSPDPDDPERALREAEQEKNRERIVDERLDPYSARYFPREARTEHLASILRQEMGVENIVRNRTWDIVRARCGDTAFAAWEQALAEWRKSRGTPQQGSR</sequence>
<reference evidence="3" key="2">
    <citation type="submission" date="2023-05" db="EMBL/GenBank/DDBJ databases">
        <authorList>
            <consortium name="Lawrence Berkeley National Laboratory"/>
            <person name="Steindorff A."/>
            <person name="Hensen N."/>
            <person name="Bonometti L."/>
            <person name="Westerberg I."/>
            <person name="Brannstrom I.O."/>
            <person name="Guillou S."/>
            <person name="Cros-Aarteil S."/>
            <person name="Calhoun S."/>
            <person name="Haridas S."/>
            <person name="Kuo A."/>
            <person name="Mondo S."/>
            <person name="Pangilinan J."/>
            <person name="Riley R."/>
            <person name="Labutti K."/>
            <person name="Andreopoulos B."/>
            <person name="Lipzen A."/>
            <person name="Chen C."/>
            <person name="Yanf M."/>
            <person name="Daum C."/>
            <person name="Ng V."/>
            <person name="Clum A."/>
            <person name="Ohm R."/>
            <person name="Martin F."/>
            <person name="Silar P."/>
            <person name="Natvig D."/>
            <person name="Lalanne C."/>
            <person name="Gautier V."/>
            <person name="Ament-Velasquez S.L."/>
            <person name="Kruys A."/>
            <person name="Hutchinson M.I."/>
            <person name="Powell A.J."/>
            <person name="Barry K."/>
            <person name="Miller A.N."/>
            <person name="Grigoriev I.V."/>
            <person name="Debuchy R."/>
            <person name="Gladieux P."/>
            <person name="Thoren M.H."/>
            <person name="Johannesson H."/>
        </authorList>
    </citation>
    <scope>NUCLEOTIDE SEQUENCE</scope>
    <source>
        <strain evidence="3">CBS 757.83</strain>
    </source>
</reference>
<comment type="caution">
    <text evidence="3">The sequence shown here is derived from an EMBL/GenBank/DDBJ whole genome shotgun (WGS) entry which is preliminary data.</text>
</comment>
<proteinExistence type="inferred from homology"/>
<dbReference type="Proteomes" id="UP001305647">
    <property type="component" value="Unassembled WGS sequence"/>
</dbReference>
<evidence type="ECO:0000313" key="4">
    <source>
        <dbReference type="Proteomes" id="UP001305647"/>
    </source>
</evidence>
<gene>
    <name evidence="3" type="ORF">N658DRAFT_569370</name>
</gene>
<evidence type="ECO:0000256" key="2">
    <source>
        <dbReference type="SAM" id="MobiDB-lite"/>
    </source>
</evidence>
<organism evidence="3 4">
    <name type="scientific">Parathielavia hyrcaniae</name>
    <dbReference type="NCBI Taxonomy" id="113614"/>
    <lineage>
        <taxon>Eukaryota</taxon>
        <taxon>Fungi</taxon>
        <taxon>Dikarya</taxon>
        <taxon>Ascomycota</taxon>
        <taxon>Pezizomycotina</taxon>
        <taxon>Sordariomycetes</taxon>
        <taxon>Sordariomycetidae</taxon>
        <taxon>Sordariales</taxon>
        <taxon>Chaetomiaceae</taxon>
        <taxon>Parathielavia</taxon>
    </lineage>
</organism>
<protein>
    <recommendedName>
        <fullName evidence="5">Caffeine-induced death protein Cid2</fullName>
    </recommendedName>
</protein>
<accession>A0AAN6SXF1</accession>
<name>A0AAN6SXF1_9PEZI</name>
<dbReference type="Pfam" id="PF09774">
    <property type="entry name" value="MIX23"/>
    <property type="match status" value="1"/>
</dbReference>
<dbReference type="GO" id="GO:0005758">
    <property type="term" value="C:mitochondrial intermembrane space"/>
    <property type="evidence" value="ECO:0007669"/>
    <property type="project" value="InterPro"/>
</dbReference>
<dbReference type="PANTHER" id="PTHR31905">
    <property type="entry name" value="COILED-COIL DOMAIN-CONTAINING PROTEIN 58"/>
    <property type="match status" value="1"/>
</dbReference>
<dbReference type="InterPro" id="IPR019171">
    <property type="entry name" value="MIX23"/>
</dbReference>
<dbReference type="AlphaFoldDB" id="A0AAN6SXF1"/>
<evidence type="ECO:0000313" key="3">
    <source>
        <dbReference type="EMBL" id="KAK4097405.1"/>
    </source>
</evidence>
<keyword evidence="4" id="KW-1185">Reference proteome</keyword>
<dbReference type="PANTHER" id="PTHR31905:SF2">
    <property type="entry name" value="PROTEIN MIX23"/>
    <property type="match status" value="1"/>
</dbReference>
<dbReference type="PIRSF" id="PIRSF022603">
    <property type="entry name" value="UCP022603"/>
    <property type="match status" value="1"/>
</dbReference>